<evidence type="ECO:0000313" key="11">
    <source>
        <dbReference type="EMBL" id="SHH02028.1"/>
    </source>
</evidence>
<feature type="domain" description="Acyl-CoA oxidase/dehydrogenase middle" evidence="9">
    <location>
        <begin position="145"/>
        <end position="237"/>
    </location>
</feature>
<dbReference type="InterPro" id="IPR046373">
    <property type="entry name" value="Acyl-CoA_Oxase/DH_mid-dom_sf"/>
</dbReference>
<comment type="catalytic activity">
    <reaction evidence="6">
        <text>a 2,3-saturated acyl-CoA + A = a 2,3-dehydroacyl-CoA + AH2</text>
        <dbReference type="Rhea" id="RHEA:48608"/>
        <dbReference type="ChEBI" id="CHEBI:13193"/>
        <dbReference type="ChEBI" id="CHEBI:17499"/>
        <dbReference type="ChEBI" id="CHEBI:60015"/>
        <dbReference type="ChEBI" id="CHEBI:65111"/>
    </reaction>
</comment>
<accession>A0A1M5PJV5</accession>
<evidence type="ECO:0000256" key="7">
    <source>
        <dbReference type="RuleBase" id="RU362125"/>
    </source>
</evidence>
<dbReference type="SUPFAM" id="SSF56645">
    <property type="entry name" value="Acyl-CoA dehydrogenase NM domain-like"/>
    <property type="match status" value="1"/>
</dbReference>
<dbReference type="AlphaFoldDB" id="A0A1M5PJV5"/>
<dbReference type="OrthoDB" id="9802447at2"/>
<evidence type="ECO:0000259" key="8">
    <source>
        <dbReference type="Pfam" id="PF00441"/>
    </source>
</evidence>
<protein>
    <recommendedName>
        <fullName evidence="13">Acyl-CoA dehydrogenase</fullName>
    </recommendedName>
</protein>
<evidence type="ECO:0000256" key="2">
    <source>
        <dbReference type="ARBA" id="ARBA00009347"/>
    </source>
</evidence>
<dbReference type="InterPro" id="IPR037069">
    <property type="entry name" value="AcylCoA_DH/ox_N_sf"/>
</dbReference>
<reference evidence="12" key="1">
    <citation type="submission" date="2016-11" db="EMBL/GenBank/DDBJ databases">
        <authorList>
            <person name="Varghese N."/>
            <person name="Submissions S."/>
        </authorList>
    </citation>
    <scope>NUCLEOTIDE SEQUENCE [LARGE SCALE GENOMIC DNA]</scope>
    <source>
        <strain evidence="12">CGMCC 1.6496</strain>
    </source>
</reference>
<dbReference type="Proteomes" id="UP000184079">
    <property type="component" value="Unassembled WGS sequence"/>
</dbReference>
<dbReference type="InterPro" id="IPR006089">
    <property type="entry name" value="Acyl-CoA_DH_CS"/>
</dbReference>
<dbReference type="SUPFAM" id="SSF47203">
    <property type="entry name" value="Acyl-CoA dehydrogenase C-terminal domain-like"/>
    <property type="match status" value="1"/>
</dbReference>
<dbReference type="GO" id="GO:0050660">
    <property type="term" value="F:flavin adenine dinucleotide binding"/>
    <property type="evidence" value="ECO:0007669"/>
    <property type="project" value="InterPro"/>
</dbReference>
<dbReference type="InterPro" id="IPR009075">
    <property type="entry name" value="AcylCo_DH/oxidase_C"/>
</dbReference>
<keyword evidence="3 7" id="KW-0285">Flavoprotein</keyword>
<dbReference type="GO" id="GO:0003995">
    <property type="term" value="F:acyl-CoA dehydrogenase activity"/>
    <property type="evidence" value="ECO:0007669"/>
    <property type="project" value="InterPro"/>
</dbReference>
<comment type="similarity">
    <text evidence="2 7">Belongs to the acyl-CoA dehydrogenase family.</text>
</comment>
<sequence length="554" mass="62367">MEKVNFHDKDSIFPNKQWILKEDSTNPFAEEEELLIGMIEKFVEEQVTPNLDKLEAHDYEIARELFRATGELGLLGAEVPEAYGGLEMGKRMAGIIAEKMGFGGSFSVSFNIHTGVGTLPFVYFGSEKQKTRYLPKLVSGEWVGAYALTEPDAGSDALSAKTTAKKAVDGSGWTLNGEKQWITNAHIAQVYVVFANTSDGITAFVVERDQPGVSVGPEEKKLGIKGSSTATLILEDVRLKEEDILGEVGKGHKIALNILNLARLKLAFANIGTSKQALRLAVEYGKERKQFKQPIIHFGMVQEKLANMALEIYGAESAAYYTVNRLDETEQDNKGDILERLSDYAMACSINKVKASETLDYVIDEAVQIHGGYGYMQEYEVERIYRDARINRIFEGTNEINRLTTAKAFLKQYTKDSSVILSVEKEENIFIRYANKLLRTVLNALSETGELPHLDQFHLHRLALILEDIYLMQATEIKAMLEKDSLYINLADVFCEEAYQRVEKHTIALLASISEEMETYEERIREVRSFPVLYTNIIAKKQTIAKEMINRNGF</sequence>
<dbReference type="FunFam" id="2.40.110.10:FF:000001">
    <property type="entry name" value="Acyl-CoA dehydrogenase, mitochondrial"/>
    <property type="match status" value="1"/>
</dbReference>
<keyword evidence="5 7" id="KW-0560">Oxidoreductase</keyword>
<evidence type="ECO:0000259" key="9">
    <source>
        <dbReference type="Pfam" id="PF02770"/>
    </source>
</evidence>
<evidence type="ECO:0000256" key="4">
    <source>
        <dbReference type="ARBA" id="ARBA00022827"/>
    </source>
</evidence>
<name>A0A1M5PJV5_9BACI</name>
<dbReference type="PANTHER" id="PTHR43884">
    <property type="entry name" value="ACYL-COA DEHYDROGENASE"/>
    <property type="match status" value="1"/>
</dbReference>
<keyword evidence="4 7" id="KW-0274">FAD</keyword>
<dbReference type="InterPro" id="IPR009100">
    <property type="entry name" value="AcylCoA_DH/oxidase_NM_dom_sf"/>
</dbReference>
<evidence type="ECO:0000256" key="1">
    <source>
        <dbReference type="ARBA" id="ARBA00001974"/>
    </source>
</evidence>
<evidence type="ECO:0000256" key="6">
    <source>
        <dbReference type="ARBA" id="ARBA00052546"/>
    </source>
</evidence>
<dbReference type="FunFam" id="1.20.140.10:FF:000019">
    <property type="entry name" value="Acyl-CoA dehydrogenase"/>
    <property type="match status" value="1"/>
</dbReference>
<dbReference type="Gene3D" id="1.20.140.10">
    <property type="entry name" value="Butyryl-CoA Dehydrogenase, subunit A, domain 3"/>
    <property type="match status" value="2"/>
</dbReference>
<dbReference type="RefSeq" id="WP_073005915.1">
    <property type="nucleotide sequence ID" value="NZ_FQXD01000003.1"/>
</dbReference>
<comment type="cofactor">
    <cofactor evidence="1 7">
        <name>FAD</name>
        <dbReference type="ChEBI" id="CHEBI:57692"/>
    </cofactor>
</comment>
<dbReference type="InterPro" id="IPR036250">
    <property type="entry name" value="AcylCo_DH-like_C"/>
</dbReference>
<evidence type="ECO:0000256" key="5">
    <source>
        <dbReference type="ARBA" id="ARBA00023002"/>
    </source>
</evidence>
<dbReference type="Gene3D" id="2.40.110.10">
    <property type="entry name" value="Butyryl-CoA Dehydrogenase, subunit A, domain 2"/>
    <property type="match status" value="1"/>
</dbReference>
<evidence type="ECO:0000259" key="10">
    <source>
        <dbReference type="Pfam" id="PF02771"/>
    </source>
</evidence>
<dbReference type="PROSITE" id="PS00073">
    <property type="entry name" value="ACYL_COA_DH_2"/>
    <property type="match status" value="1"/>
</dbReference>
<dbReference type="Pfam" id="PF00441">
    <property type="entry name" value="Acyl-CoA_dh_1"/>
    <property type="match status" value="1"/>
</dbReference>
<dbReference type="PANTHER" id="PTHR43884:SF12">
    <property type="entry name" value="ISOVALERYL-COA DEHYDROGENASE, MITOCHONDRIAL-RELATED"/>
    <property type="match status" value="1"/>
</dbReference>
<dbReference type="Gene3D" id="1.10.540.10">
    <property type="entry name" value="Acyl-CoA dehydrogenase/oxidase, N-terminal domain"/>
    <property type="match status" value="1"/>
</dbReference>
<evidence type="ECO:0008006" key="13">
    <source>
        <dbReference type="Google" id="ProtNLM"/>
    </source>
</evidence>
<gene>
    <name evidence="11" type="ORF">SAMN05421807_10399</name>
</gene>
<keyword evidence="12" id="KW-1185">Reference proteome</keyword>
<dbReference type="Pfam" id="PF02770">
    <property type="entry name" value="Acyl-CoA_dh_M"/>
    <property type="match status" value="1"/>
</dbReference>
<evidence type="ECO:0000313" key="12">
    <source>
        <dbReference type="Proteomes" id="UP000184079"/>
    </source>
</evidence>
<dbReference type="InterPro" id="IPR013786">
    <property type="entry name" value="AcylCoA_DH/ox_N"/>
</dbReference>
<dbReference type="PROSITE" id="PS00072">
    <property type="entry name" value="ACYL_COA_DH_1"/>
    <property type="match status" value="1"/>
</dbReference>
<proteinExistence type="inferred from homology"/>
<dbReference type="Pfam" id="PF02771">
    <property type="entry name" value="Acyl-CoA_dh_N"/>
    <property type="match status" value="1"/>
</dbReference>
<evidence type="ECO:0000256" key="3">
    <source>
        <dbReference type="ARBA" id="ARBA00022630"/>
    </source>
</evidence>
<dbReference type="InterPro" id="IPR006091">
    <property type="entry name" value="Acyl-CoA_Oxase/DH_mid-dom"/>
</dbReference>
<feature type="domain" description="Acyl-CoA dehydrogenase/oxidase N-terminal" evidence="10">
    <location>
        <begin position="30"/>
        <end position="141"/>
    </location>
</feature>
<dbReference type="FunFam" id="1.10.540.10:FF:000001">
    <property type="entry name" value="Very long-chain-specific acyl-CoA dehydrogenase, mitochondrial"/>
    <property type="match status" value="1"/>
</dbReference>
<organism evidence="11 12">
    <name type="scientific">Virgibacillus chiguensis</name>
    <dbReference type="NCBI Taxonomy" id="411959"/>
    <lineage>
        <taxon>Bacteria</taxon>
        <taxon>Bacillati</taxon>
        <taxon>Bacillota</taxon>
        <taxon>Bacilli</taxon>
        <taxon>Bacillales</taxon>
        <taxon>Bacillaceae</taxon>
        <taxon>Virgibacillus</taxon>
    </lineage>
</organism>
<dbReference type="EMBL" id="FQXD01000003">
    <property type="protein sequence ID" value="SHH02028.1"/>
    <property type="molecule type" value="Genomic_DNA"/>
</dbReference>
<feature type="domain" description="Acyl-CoA dehydrogenase/oxidase C-terminal" evidence="8">
    <location>
        <begin position="249"/>
        <end position="408"/>
    </location>
</feature>